<name>A0A3A1R5E8_9BACI</name>
<evidence type="ECO:0000313" key="3">
    <source>
        <dbReference type="Proteomes" id="UP000265801"/>
    </source>
</evidence>
<evidence type="ECO:0008006" key="4">
    <source>
        <dbReference type="Google" id="ProtNLM"/>
    </source>
</evidence>
<comment type="similarity">
    <text evidence="1">Belongs to the HesB/IscA family.</text>
</comment>
<dbReference type="OrthoDB" id="1645729at2"/>
<sequence>MNITITKDALKWFKDEMNIEEGDFIRFYVRYGGSSPLHDSFSLGVNKEDPIDIGTKTEVDGTTFFVEENDIWFFSDHDLHVNYNEKLDEPAYDYKK</sequence>
<dbReference type="RefSeq" id="WP_119545277.1">
    <property type="nucleotide sequence ID" value="NZ_QXIR01000002.1"/>
</dbReference>
<evidence type="ECO:0000313" key="2">
    <source>
        <dbReference type="EMBL" id="RIW38379.1"/>
    </source>
</evidence>
<protein>
    <recommendedName>
        <fullName evidence="4">HesB/YadR/YfhF family protein</fullName>
    </recommendedName>
</protein>
<dbReference type="SUPFAM" id="SSF89360">
    <property type="entry name" value="HesB-like domain"/>
    <property type="match status" value="1"/>
</dbReference>
<dbReference type="InterPro" id="IPR035903">
    <property type="entry name" value="HesB-like_dom_sf"/>
</dbReference>
<dbReference type="InterPro" id="IPR008326">
    <property type="entry name" value="PdhI-like"/>
</dbReference>
<proteinExistence type="inferred from homology"/>
<evidence type="ECO:0000256" key="1">
    <source>
        <dbReference type="ARBA" id="ARBA00006718"/>
    </source>
</evidence>
<accession>A0A3A1R5E8</accession>
<keyword evidence="3" id="KW-1185">Reference proteome</keyword>
<reference evidence="2 3" key="1">
    <citation type="submission" date="2018-09" db="EMBL/GenBank/DDBJ databases">
        <title>Bacillus saliacetes sp. nov., isolated from Thai shrimp paste (Ka-pi).</title>
        <authorList>
            <person name="Daroonpunt R."/>
            <person name="Tanasupawat S."/>
            <person name="Yiamsombut S."/>
        </authorList>
    </citation>
    <scope>NUCLEOTIDE SEQUENCE [LARGE SCALE GENOMIC DNA]</scope>
    <source>
        <strain evidence="2 3">SKP7-4</strain>
    </source>
</reference>
<dbReference type="AlphaFoldDB" id="A0A3A1R5E8"/>
<gene>
    <name evidence="2" type="ORF">D3H55_02245</name>
</gene>
<dbReference type="EMBL" id="QXIR01000002">
    <property type="protein sequence ID" value="RIW38379.1"/>
    <property type="molecule type" value="Genomic_DNA"/>
</dbReference>
<dbReference type="PIRSF" id="PIRSF034852">
    <property type="entry name" value="UCP034852"/>
    <property type="match status" value="1"/>
</dbReference>
<organism evidence="2 3">
    <name type="scientific">Bacillus salacetis</name>
    <dbReference type="NCBI Taxonomy" id="2315464"/>
    <lineage>
        <taxon>Bacteria</taxon>
        <taxon>Bacillati</taxon>
        <taxon>Bacillota</taxon>
        <taxon>Bacilli</taxon>
        <taxon>Bacillales</taxon>
        <taxon>Bacillaceae</taxon>
        <taxon>Bacillus</taxon>
    </lineage>
</organism>
<dbReference type="Proteomes" id="UP000265801">
    <property type="component" value="Unassembled WGS sequence"/>
</dbReference>
<comment type="caution">
    <text evidence="2">The sequence shown here is derived from an EMBL/GenBank/DDBJ whole genome shotgun (WGS) entry which is preliminary data.</text>
</comment>